<proteinExistence type="predicted"/>
<organism evidence="1">
    <name type="scientific">bioreactor metagenome</name>
    <dbReference type="NCBI Taxonomy" id="1076179"/>
    <lineage>
        <taxon>unclassified sequences</taxon>
        <taxon>metagenomes</taxon>
        <taxon>ecological metagenomes</taxon>
    </lineage>
</organism>
<comment type="caution">
    <text evidence="1">The sequence shown here is derived from an EMBL/GenBank/DDBJ whole genome shotgun (WGS) entry which is preliminary data.</text>
</comment>
<evidence type="ECO:0000313" key="1">
    <source>
        <dbReference type="EMBL" id="MPN46569.1"/>
    </source>
</evidence>
<gene>
    <name evidence="1" type="ORF">SDC9_194159</name>
</gene>
<accession>A0A645I850</accession>
<reference evidence="1" key="1">
    <citation type="submission" date="2019-08" db="EMBL/GenBank/DDBJ databases">
        <authorList>
            <person name="Kucharzyk K."/>
            <person name="Murdoch R.W."/>
            <person name="Higgins S."/>
            <person name="Loffler F."/>
        </authorList>
    </citation>
    <scope>NUCLEOTIDE SEQUENCE</scope>
</reference>
<dbReference type="EMBL" id="VSSQ01107343">
    <property type="protein sequence ID" value="MPN46569.1"/>
    <property type="molecule type" value="Genomic_DNA"/>
</dbReference>
<dbReference type="AlphaFoldDB" id="A0A645I850"/>
<sequence length="58" mass="6452">MRKRKNIMLTASNIAATYSDISLSWAVLLLRASTEMVAVLLYNPPITPDTNTPDSRKT</sequence>
<name>A0A645I850_9ZZZZ</name>
<protein>
    <submittedName>
        <fullName evidence="1">Uncharacterized protein</fullName>
    </submittedName>
</protein>